<comment type="caution">
    <text evidence="9">The sequence shown here is derived from an EMBL/GenBank/DDBJ whole genome shotgun (WGS) entry which is preliminary data.</text>
</comment>
<keyword evidence="2 7" id="KW-0813">Transport</keyword>
<evidence type="ECO:0000313" key="10">
    <source>
        <dbReference type="Proteomes" id="UP001157160"/>
    </source>
</evidence>
<dbReference type="GO" id="GO:0010438">
    <property type="term" value="P:cellular response to sulfur starvation"/>
    <property type="evidence" value="ECO:0007669"/>
    <property type="project" value="TreeGrafter"/>
</dbReference>
<keyword evidence="4 7" id="KW-0812">Transmembrane</keyword>
<evidence type="ECO:0000256" key="4">
    <source>
        <dbReference type="ARBA" id="ARBA00022692"/>
    </source>
</evidence>
<dbReference type="GO" id="GO:0042918">
    <property type="term" value="P:alkanesulfonate transmembrane transport"/>
    <property type="evidence" value="ECO:0007669"/>
    <property type="project" value="UniProtKB-ARBA"/>
</dbReference>
<feature type="transmembrane region" description="Helical" evidence="7">
    <location>
        <begin position="137"/>
        <end position="158"/>
    </location>
</feature>
<feature type="domain" description="ABC transmembrane type-1" evidence="8">
    <location>
        <begin position="94"/>
        <end position="279"/>
    </location>
</feature>
<dbReference type="AlphaFoldDB" id="A0AA37UEG5"/>
<accession>A0AA37UEG5</accession>
<dbReference type="EMBL" id="BSUL01000001">
    <property type="protein sequence ID" value="GMA28833.1"/>
    <property type="molecule type" value="Genomic_DNA"/>
</dbReference>
<dbReference type="PANTHER" id="PTHR30151:SF39">
    <property type="entry name" value="ABC TRANSPORTER PERMEASE PROTEIN"/>
    <property type="match status" value="1"/>
</dbReference>
<dbReference type="PROSITE" id="PS50928">
    <property type="entry name" value="ABC_TM1"/>
    <property type="match status" value="1"/>
</dbReference>
<dbReference type="RefSeq" id="WP_284232388.1">
    <property type="nucleotide sequence ID" value="NZ_BSUL01000001.1"/>
</dbReference>
<dbReference type="PANTHER" id="PTHR30151">
    <property type="entry name" value="ALKANE SULFONATE ABC TRANSPORTER-RELATED, MEMBRANE SUBUNIT"/>
    <property type="match status" value="1"/>
</dbReference>
<dbReference type="Pfam" id="PF00528">
    <property type="entry name" value="BPD_transp_1"/>
    <property type="match status" value="1"/>
</dbReference>
<gene>
    <name evidence="9" type="ORF">GCM10025874_20860</name>
</gene>
<feature type="transmembrane region" description="Helical" evidence="7">
    <location>
        <begin position="47"/>
        <end position="64"/>
    </location>
</feature>
<keyword evidence="3" id="KW-1003">Cell membrane</keyword>
<dbReference type="FunFam" id="1.10.3720.10:FF:000003">
    <property type="entry name" value="Aliphatic sulfonate ABC transporter permease"/>
    <property type="match status" value="1"/>
</dbReference>
<feature type="transmembrane region" description="Helical" evidence="7">
    <location>
        <begin position="260"/>
        <end position="281"/>
    </location>
</feature>
<dbReference type="Gene3D" id="1.10.3720.10">
    <property type="entry name" value="MetI-like"/>
    <property type="match status" value="1"/>
</dbReference>
<dbReference type="GO" id="GO:0005886">
    <property type="term" value="C:plasma membrane"/>
    <property type="evidence" value="ECO:0007669"/>
    <property type="project" value="UniProtKB-SubCell"/>
</dbReference>
<evidence type="ECO:0000256" key="5">
    <source>
        <dbReference type="ARBA" id="ARBA00022989"/>
    </source>
</evidence>
<evidence type="ECO:0000256" key="1">
    <source>
        <dbReference type="ARBA" id="ARBA00004651"/>
    </source>
</evidence>
<name>A0AA37UEG5_9MICO</name>
<feature type="transmembrane region" description="Helical" evidence="7">
    <location>
        <begin position="229"/>
        <end position="248"/>
    </location>
</feature>
<dbReference type="CDD" id="cd06261">
    <property type="entry name" value="TM_PBP2"/>
    <property type="match status" value="1"/>
</dbReference>
<sequence length="290" mass="30446">MTDQTTATMEREGRANALGNPMLTPVGVRAQPGAARTRGSLGPVQRILLGALLPAIVLGAWWLSTSTGFFAPHQLPSPVAVVQAGVDYAERGLLGTYIAISTQRVLIGFIAGAVLGLAVGALVGLSKLGDAFLSPMLGGVRAVPSLAWVPLLLLWMGIGEEPKVVLIAIGAFFPVYTTVATALRHVDRDLVEAGRAFGYRGVALFFTVQLPAVVPSVAAGLRLALAQAWLFLVAAELLASSMGLGYVLSDSQTTGRVDRIILAIVLLALLGKLSDTVFGLAERWAVRRWA</sequence>
<dbReference type="Proteomes" id="UP001157160">
    <property type="component" value="Unassembled WGS sequence"/>
</dbReference>
<organism evidence="9 10">
    <name type="scientific">Arenivirga flava</name>
    <dbReference type="NCBI Taxonomy" id="1930060"/>
    <lineage>
        <taxon>Bacteria</taxon>
        <taxon>Bacillati</taxon>
        <taxon>Actinomycetota</taxon>
        <taxon>Actinomycetes</taxon>
        <taxon>Micrococcales</taxon>
        <taxon>Microbacteriaceae</taxon>
        <taxon>Arenivirga</taxon>
    </lineage>
</organism>
<feature type="transmembrane region" description="Helical" evidence="7">
    <location>
        <begin position="203"/>
        <end position="223"/>
    </location>
</feature>
<keyword evidence="10" id="KW-1185">Reference proteome</keyword>
<evidence type="ECO:0000256" key="7">
    <source>
        <dbReference type="RuleBase" id="RU363032"/>
    </source>
</evidence>
<evidence type="ECO:0000256" key="6">
    <source>
        <dbReference type="ARBA" id="ARBA00023136"/>
    </source>
</evidence>
<dbReference type="InterPro" id="IPR035906">
    <property type="entry name" value="MetI-like_sf"/>
</dbReference>
<evidence type="ECO:0000259" key="8">
    <source>
        <dbReference type="PROSITE" id="PS50928"/>
    </source>
</evidence>
<evidence type="ECO:0000313" key="9">
    <source>
        <dbReference type="EMBL" id="GMA28833.1"/>
    </source>
</evidence>
<protein>
    <submittedName>
        <fullName evidence="9">ABC transporter permease</fullName>
    </submittedName>
</protein>
<feature type="transmembrane region" description="Helical" evidence="7">
    <location>
        <begin position="164"/>
        <end position="183"/>
    </location>
</feature>
<proteinExistence type="inferred from homology"/>
<dbReference type="SUPFAM" id="SSF161098">
    <property type="entry name" value="MetI-like"/>
    <property type="match status" value="1"/>
</dbReference>
<feature type="transmembrane region" description="Helical" evidence="7">
    <location>
        <begin position="105"/>
        <end position="125"/>
    </location>
</feature>
<keyword evidence="6 7" id="KW-0472">Membrane</keyword>
<comment type="subcellular location">
    <subcellularLocation>
        <location evidence="1 7">Cell membrane</location>
        <topology evidence="1 7">Multi-pass membrane protein</topology>
    </subcellularLocation>
</comment>
<keyword evidence="5 7" id="KW-1133">Transmembrane helix</keyword>
<comment type="similarity">
    <text evidence="7">Belongs to the binding-protein-dependent transport system permease family.</text>
</comment>
<reference evidence="9 10" key="1">
    <citation type="journal article" date="2014" name="Int. J. Syst. Evol. Microbiol.">
        <title>Complete genome sequence of Corynebacterium casei LMG S-19264T (=DSM 44701T), isolated from a smear-ripened cheese.</title>
        <authorList>
            <consortium name="US DOE Joint Genome Institute (JGI-PGF)"/>
            <person name="Walter F."/>
            <person name="Albersmeier A."/>
            <person name="Kalinowski J."/>
            <person name="Ruckert C."/>
        </authorList>
    </citation>
    <scope>NUCLEOTIDE SEQUENCE [LARGE SCALE GENOMIC DNA]</scope>
    <source>
        <strain evidence="9 10">NBRC 112289</strain>
    </source>
</reference>
<evidence type="ECO:0000256" key="2">
    <source>
        <dbReference type="ARBA" id="ARBA00022448"/>
    </source>
</evidence>
<evidence type="ECO:0000256" key="3">
    <source>
        <dbReference type="ARBA" id="ARBA00022475"/>
    </source>
</evidence>
<dbReference type="InterPro" id="IPR000515">
    <property type="entry name" value="MetI-like"/>
</dbReference>